<accession>A0A2P5E4J3</accession>
<evidence type="ECO:0008006" key="4">
    <source>
        <dbReference type="Google" id="ProtNLM"/>
    </source>
</evidence>
<sequence length="81" mass="8840">EKIAKKTKFIKCVNAGLLCVQEDSSDRHNMSNVITMLDGEAPTLPFPKKPAFVLRRGSTTASSSAKPETNAEITFSLEEGR</sequence>
<feature type="compositionally biased region" description="Polar residues" evidence="1">
    <location>
        <begin position="57"/>
        <end position="73"/>
    </location>
</feature>
<dbReference type="PANTHER" id="PTHR27006:SF586">
    <property type="entry name" value="CYSTEINE-RICH RECEPTOR-LIKE PROTEIN KINASE 10"/>
    <property type="match status" value="1"/>
</dbReference>
<evidence type="ECO:0000256" key="1">
    <source>
        <dbReference type="SAM" id="MobiDB-lite"/>
    </source>
</evidence>
<dbReference type="OrthoDB" id="4062651at2759"/>
<dbReference type="PANTHER" id="PTHR27006">
    <property type="entry name" value="PROMASTIGOTE SURFACE ANTIGEN PROTEIN PSA"/>
    <property type="match status" value="1"/>
</dbReference>
<evidence type="ECO:0000313" key="3">
    <source>
        <dbReference type="Proteomes" id="UP000237105"/>
    </source>
</evidence>
<feature type="region of interest" description="Disordered" evidence="1">
    <location>
        <begin position="57"/>
        <end position="81"/>
    </location>
</feature>
<proteinExistence type="predicted"/>
<organism evidence="2 3">
    <name type="scientific">Parasponia andersonii</name>
    <name type="common">Sponia andersonii</name>
    <dbReference type="NCBI Taxonomy" id="3476"/>
    <lineage>
        <taxon>Eukaryota</taxon>
        <taxon>Viridiplantae</taxon>
        <taxon>Streptophyta</taxon>
        <taxon>Embryophyta</taxon>
        <taxon>Tracheophyta</taxon>
        <taxon>Spermatophyta</taxon>
        <taxon>Magnoliopsida</taxon>
        <taxon>eudicotyledons</taxon>
        <taxon>Gunneridae</taxon>
        <taxon>Pentapetalae</taxon>
        <taxon>rosids</taxon>
        <taxon>fabids</taxon>
        <taxon>Rosales</taxon>
        <taxon>Cannabaceae</taxon>
        <taxon>Parasponia</taxon>
    </lineage>
</organism>
<evidence type="ECO:0000313" key="2">
    <source>
        <dbReference type="EMBL" id="PON80462.1"/>
    </source>
</evidence>
<feature type="non-terminal residue" evidence="2">
    <location>
        <position position="1"/>
    </location>
</feature>
<dbReference type="AlphaFoldDB" id="A0A2P5E4J3"/>
<name>A0A2P5E4J3_PARAD</name>
<keyword evidence="3" id="KW-1185">Reference proteome</keyword>
<dbReference type="EMBL" id="JXTB01000001">
    <property type="protein sequence ID" value="PON80462.1"/>
    <property type="molecule type" value="Genomic_DNA"/>
</dbReference>
<protein>
    <recommendedName>
        <fullName evidence="4">Protein kinase-like domain containing protein</fullName>
    </recommendedName>
</protein>
<dbReference type="Proteomes" id="UP000237105">
    <property type="component" value="Unassembled WGS sequence"/>
</dbReference>
<gene>
    <name evidence="2" type="ORF">PanWU01x14_000180</name>
</gene>
<reference evidence="3" key="1">
    <citation type="submission" date="2016-06" db="EMBL/GenBank/DDBJ databases">
        <title>Parallel loss of symbiosis genes in relatives of nitrogen-fixing non-legume Parasponia.</title>
        <authorList>
            <person name="Van Velzen R."/>
            <person name="Holmer R."/>
            <person name="Bu F."/>
            <person name="Rutten L."/>
            <person name="Van Zeijl A."/>
            <person name="Liu W."/>
            <person name="Santuari L."/>
            <person name="Cao Q."/>
            <person name="Sharma T."/>
            <person name="Shen D."/>
            <person name="Roswanjaya Y."/>
            <person name="Wardhani T."/>
            <person name="Kalhor M.S."/>
            <person name="Jansen J."/>
            <person name="Van den Hoogen J."/>
            <person name="Gungor B."/>
            <person name="Hartog M."/>
            <person name="Hontelez J."/>
            <person name="Verver J."/>
            <person name="Yang W.-C."/>
            <person name="Schijlen E."/>
            <person name="Repin R."/>
            <person name="Schilthuizen M."/>
            <person name="Schranz E."/>
            <person name="Heidstra R."/>
            <person name="Miyata K."/>
            <person name="Fedorova E."/>
            <person name="Kohlen W."/>
            <person name="Bisseling T."/>
            <person name="Smit S."/>
            <person name="Geurts R."/>
        </authorList>
    </citation>
    <scope>NUCLEOTIDE SEQUENCE [LARGE SCALE GENOMIC DNA]</scope>
    <source>
        <strain evidence="3">cv. WU1-14</strain>
    </source>
</reference>
<dbReference type="STRING" id="3476.A0A2P5E4J3"/>
<comment type="caution">
    <text evidence="2">The sequence shown here is derived from an EMBL/GenBank/DDBJ whole genome shotgun (WGS) entry which is preliminary data.</text>
</comment>